<sequence length="101" mass="11179">GRCNRPIAPKNGKIVCNATRGEVDCDVTCDEGYLHPDNTTSKTSKCWHVTGVWKPMKNFPDCQPVCNKTCFNGGTCIGPNVCGCPPEYRGIQCEFLEYFVL</sequence>
<dbReference type="SUPFAM" id="SSF57196">
    <property type="entry name" value="EGF/Laminin"/>
    <property type="match status" value="1"/>
</dbReference>
<comment type="caution">
    <text evidence="3">The sequence shown here is derived from an EMBL/GenBank/DDBJ whole genome shotgun (WGS) entry which is preliminary data.</text>
</comment>
<evidence type="ECO:0000313" key="3">
    <source>
        <dbReference type="EMBL" id="GFS45450.1"/>
    </source>
</evidence>
<dbReference type="Gene3D" id="2.10.25.10">
    <property type="entry name" value="Laminin"/>
    <property type="match status" value="1"/>
</dbReference>
<dbReference type="Gene3D" id="2.10.70.10">
    <property type="entry name" value="Complement Module, domain 1"/>
    <property type="match status" value="1"/>
</dbReference>
<gene>
    <name evidence="3" type="primary">AVEN_218750_1</name>
    <name evidence="3" type="ORF">TNIN_275061</name>
</gene>
<dbReference type="InterPro" id="IPR000742">
    <property type="entry name" value="EGF"/>
</dbReference>
<dbReference type="PROSITE" id="PS00022">
    <property type="entry name" value="EGF_1"/>
    <property type="match status" value="1"/>
</dbReference>
<evidence type="ECO:0000313" key="4">
    <source>
        <dbReference type="Proteomes" id="UP000886998"/>
    </source>
</evidence>
<protein>
    <recommendedName>
        <fullName evidence="2">EGF-like domain-containing protein</fullName>
    </recommendedName>
</protein>
<feature type="domain" description="EGF-like" evidence="2">
    <location>
        <begin position="63"/>
        <end position="94"/>
    </location>
</feature>
<keyword evidence="1" id="KW-0245">EGF-like domain</keyword>
<feature type="disulfide bond" evidence="1">
    <location>
        <begin position="66"/>
        <end position="76"/>
    </location>
</feature>
<feature type="disulfide bond" evidence="1">
    <location>
        <begin position="84"/>
        <end position="93"/>
    </location>
</feature>
<proteinExistence type="predicted"/>
<dbReference type="AlphaFoldDB" id="A0A8X6ME71"/>
<evidence type="ECO:0000256" key="1">
    <source>
        <dbReference type="PROSITE-ProRule" id="PRU00076"/>
    </source>
</evidence>
<name>A0A8X6ME71_9ARAC</name>
<reference evidence="3" key="1">
    <citation type="submission" date="2020-08" db="EMBL/GenBank/DDBJ databases">
        <title>Multicomponent nature underlies the extraordinary mechanical properties of spider dragline silk.</title>
        <authorList>
            <person name="Kono N."/>
            <person name="Nakamura H."/>
            <person name="Mori M."/>
            <person name="Yoshida Y."/>
            <person name="Ohtoshi R."/>
            <person name="Malay A.D."/>
            <person name="Moran D.A.P."/>
            <person name="Tomita M."/>
            <person name="Numata K."/>
            <person name="Arakawa K."/>
        </authorList>
    </citation>
    <scope>NUCLEOTIDE SEQUENCE</scope>
</reference>
<comment type="caution">
    <text evidence="1">Lacks conserved residue(s) required for the propagation of feature annotation.</text>
</comment>
<feature type="non-terminal residue" evidence="3">
    <location>
        <position position="1"/>
    </location>
</feature>
<dbReference type="EMBL" id="BMAV01025865">
    <property type="protein sequence ID" value="GFS45450.1"/>
    <property type="molecule type" value="Genomic_DNA"/>
</dbReference>
<dbReference type="PROSITE" id="PS50026">
    <property type="entry name" value="EGF_3"/>
    <property type="match status" value="1"/>
</dbReference>
<dbReference type="OrthoDB" id="6262482at2759"/>
<organism evidence="3 4">
    <name type="scientific">Trichonephila inaurata madagascariensis</name>
    <dbReference type="NCBI Taxonomy" id="2747483"/>
    <lineage>
        <taxon>Eukaryota</taxon>
        <taxon>Metazoa</taxon>
        <taxon>Ecdysozoa</taxon>
        <taxon>Arthropoda</taxon>
        <taxon>Chelicerata</taxon>
        <taxon>Arachnida</taxon>
        <taxon>Araneae</taxon>
        <taxon>Araneomorphae</taxon>
        <taxon>Entelegynae</taxon>
        <taxon>Araneoidea</taxon>
        <taxon>Nephilidae</taxon>
        <taxon>Trichonephila</taxon>
        <taxon>Trichonephila inaurata</taxon>
    </lineage>
</organism>
<keyword evidence="4" id="KW-1185">Reference proteome</keyword>
<dbReference type="Proteomes" id="UP000886998">
    <property type="component" value="Unassembled WGS sequence"/>
</dbReference>
<evidence type="ECO:0000259" key="2">
    <source>
        <dbReference type="PROSITE" id="PS50026"/>
    </source>
</evidence>
<keyword evidence="1" id="KW-1015">Disulfide bond</keyword>
<accession>A0A8X6ME71</accession>